<sequence length="451" mass="50640">MSKFDMMVGRGHEPRAYVSPFTTSNSGNGTKRGGARSSVPNRCKLSRDESLFLAKLGVGVTVRTATGGGAGGGSERCTQCTRLKSNPKCVCDGEAPGRASGGGGGRTGDVSKKVVAMLTIRVLVCAKWRIRRRPRVDAARKIARCWRRYRSWCMVLDRLASLSAQYQGFTSERLDHACRVIQTWWRVRGEVFSYTCCVCYEDKVERILVGNGKTVSVFVDNPCGHKVCRWCAYLCAKRNSKCVICRQLVSVSFFPSSLGDRAGQRNNGFKMSPAPSILVGTVGLKHWSYWGGKDHHSTKLASMLDKSLPRFEFDRDFPNKSMVIRYFDNMFKDLYSDLLIKEFADRVKITLDPNYSAMSGLMRRIIVGEVFYVPCTVSLRGRGTRDFQNVKANTRRFLQNCETFVTRFNRIFEEHAEMLGVRLIADRHVDVVKEGGASGDATLVRLREMGW</sequence>
<dbReference type="InterPro" id="IPR017907">
    <property type="entry name" value="Znf_RING_CS"/>
</dbReference>
<evidence type="ECO:0000313" key="8">
    <source>
        <dbReference type="Proteomes" id="UP001165122"/>
    </source>
</evidence>
<keyword evidence="2 4" id="KW-0863">Zinc-finger</keyword>
<comment type="caution">
    <text evidence="7">The sequence shown here is derived from an EMBL/GenBank/DDBJ whole genome shotgun (WGS) entry which is preliminary data.</text>
</comment>
<dbReference type="EMBL" id="BRXW01000035">
    <property type="protein sequence ID" value="GMI01575.1"/>
    <property type="molecule type" value="Genomic_DNA"/>
</dbReference>
<accession>A0A9W7C9B9</accession>
<protein>
    <recommendedName>
        <fullName evidence="6">RING-type domain-containing protein</fullName>
    </recommendedName>
</protein>
<evidence type="ECO:0000256" key="4">
    <source>
        <dbReference type="PROSITE-ProRule" id="PRU00175"/>
    </source>
</evidence>
<dbReference type="Proteomes" id="UP001165122">
    <property type="component" value="Unassembled WGS sequence"/>
</dbReference>
<feature type="region of interest" description="Disordered" evidence="5">
    <location>
        <begin position="15"/>
        <end position="40"/>
    </location>
</feature>
<name>A0A9W7C9B9_9STRA</name>
<evidence type="ECO:0000256" key="5">
    <source>
        <dbReference type="SAM" id="MobiDB-lite"/>
    </source>
</evidence>
<dbReference type="InterPro" id="IPR001841">
    <property type="entry name" value="Znf_RING"/>
</dbReference>
<dbReference type="OrthoDB" id="10517304at2759"/>
<evidence type="ECO:0000256" key="2">
    <source>
        <dbReference type="ARBA" id="ARBA00022771"/>
    </source>
</evidence>
<evidence type="ECO:0000259" key="6">
    <source>
        <dbReference type="PROSITE" id="PS50089"/>
    </source>
</evidence>
<evidence type="ECO:0000256" key="3">
    <source>
        <dbReference type="ARBA" id="ARBA00022833"/>
    </source>
</evidence>
<evidence type="ECO:0000256" key="1">
    <source>
        <dbReference type="ARBA" id="ARBA00022723"/>
    </source>
</evidence>
<evidence type="ECO:0000313" key="7">
    <source>
        <dbReference type="EMBL" id="GMI01575.1"/>
    </source>
</evidence>
<dbReference type="Gene3D" id="3.30.40.10">
    <property type="entry name" value="Zinc/RING finger domain, C3HC4 (zinc finger)"/>
    <property type="match status" value="1"/>
</dbReference>
<dbReference type="PROSITE" id="PS50089">
    <property type="entry name" value="ZF_RING_2"/>
    <property type="match status" value="1"/>
</dbReference>
<keyword evidence="1" id="KW-0479">Metal-binding</keyword>
<reference evidence="8" key="1">
    <citation type="journal article" date="2023" name="Commun. Biol.">
        <title>Genome analysis of Parmales, the sister group of diatoms, reveals the evolutionary specialization of diatoms from phago-mixotrophs to photoautotrophs.</title>
        <authorList>
            <person name="Ban H."/>
            <person name="Sato S."/>
            <person name="Yoshikawa S."/>
            <person name="Yamada K."/>
            <person name="Nakamura Y."/>
            <person name="Ichinomiya M."/>
            <person name="Sato N."/>
            <person name="Blanc-Mathieu R."/>
            <person name="Endo H."/>
            <person name="Kuwata A."/>
            <person name="Ogata H."/>
        </authorList>
    </citation>
    <scope>NUCLEOTIDE SEQUENCE [LARGE SCALE GENOMIC DNA]</scope>
    <source>
        <strain evidence="8">NIES 3700</strain>
    </source>
</reference>
<feature type="domain" description="RING-type" evidence="6">
    <location>
        <begin position="196"/>
        <end position="246"/>
    </location>
</feature>
<gene>
    <name evidence="7" type="ORF">TrLO_g10217</name>
</gene>
<dbReference type="AlphaFoldDB" id="A0A9W7C9B9"/>
<organism evidence="7 8">
    <name type="scientific">Triparma laevis f. longispina</name>
    <dbReference type="NCBI Taxonomy" id="1714387"/>
    <lineage>
        <taxon>Eukaryota</taxon>
        <taxon>Sar</taxon>
        <taxon>Stramenopiles</taxon>
        <taxon>Ochrophyta</taxon>
        <taxon>Bolidophyceae</taxon>
        <taxon>Parmales</taxon>
        <taxon>Triparmaceae</taxon>
        <taxon>Triparma</taxon>
    </lineage>
</organism>
<dbReference type="PROSITE" id="PS00518">
    <property type="entry name" value="ZF_RING_1"/>
    <property type="match status" value="1"/>
</dbReference>
<dbReference type="GO" id="GO:0008270">
    <property type="term" value="F:zinc ion binding"/>
    <property type="evidence" value="ECO:0007669"/>
    <property type="project" value="UniProtKB-KW"/>
</dbReference>
<keyword evidence="3" id="KW-0862">Zinc</keyword>
<proteinExistence type="predicted"/>
<dbReference type="SUPFAM" id="SSF57850">
    <property type="entry name" value="RING/U-box"/>
    <property type="match status" value="1"/>
</dbReference>
<feature type="compositionally biased region" description="Polar residues" evidence="5">
    <location>
        <begin position="20"/>
        <end position="29"/>
    </location>
</feature>
<dbReference type="InterPro" id="IPR013083">
    <property type="entry name" value="Znf_RING/FYVE/PHD"/>
</dbReference>
<keyword evidence="8" id="KW-1185">Reference proteome</keyword>